<evidence type="ECO:0000256" key="7">
    <source>
        <dbReference type="RuleBase" id="RU363032"/>
    </source>
</evidence>
<dbReference type="PROSITE" id="PS50928">
    <property type="entry name" value="ABC_TM1"/>
    <property type="match status" value="1"/>
</dbReference>
<evidence type="ECO:0000256" key="2">
    <source>
        <dbReference type="ARBA" id="ARBA00022448"/>
    </source>
</evidence>
<comment type="subcellular location">
    <subcellularLocation>
        <location evidence="1 7">Cell membrane</location>
        <topology evidence="1 7">Multi-pass membrane protein</topology>
    </subcellularLocation>
</comment>
<dbReference type="EMBL" id="BQKC01000001">
    <property type="protein sequence ID" value="GJM55110.1"/>
    <property type="molecule type" value="Genomic_DNA"/>
</dbReference>
<feature type="transmembrane region" description="Helical" evidence="7">
    <location>
        <begin position="231"/>
        <end position="249"/>
    </location>
</feature>
<proteinExistence type="inferred from homology"/>
<feature type="region of interest" description="Disordered" evidence="8">
    <location>
        <begin position="1"/>
        <end position="65"/>
    </location>
</feature>
<evidence type="ECO:0000256" key="4">
    <source>
        <dbReference type="ARBA" id="ARBA00022692"/>
    </source>
</evidence>
<dbReference type="PANTHER" id="PTHR43386:SF1">
    <property type="entry name" value="D,D-DIPEPTIDE TRANSPORT SYSTEM PERMEASE PROTEIN DDPC-RELATED"/>
    <property type="match status" value="1"/>
</dbReference>
<keyword evidence="6 7" id="KW-0472">Membrane</keyword>
<comment type="caution">
    <text evidence="10">The sequence shown here is derived from an EMBL/GenBank/DDBJ whole genome shotgun (WGS) entry which is preliminary data.</text>
</comment>
<dbReference type="Pfam" id="PF00528">
    <property type="entry name" value="BPD_transp_1"/>
    <property type="match status" value="1"/>
</dbReference>
<feature type="transmembrane region" description="Helical" evidence="7">
    <location>
        <begin position="280"/>
        <end position="300"/>
    </location>
</feature>
<dbReference type="GO" id="GO:0005886">
    <property type="term" value="C:plasma membrane"/>
    <property type="evidence" value="ECO:0007669"/>
    <property type="project" value="UniProtKB-SubCell"/>
</dbReference>
<reference evidence="10" key="1">
    <citation type="journal article" date="2022" name="Int. J. Syst. Evol. Microbiol.">
        <title>Granulimonas faecalis gen. nov., sp. nov., and Leptogranulimonas caecicola gen. nov., sp. nov., novel lactate-producing Atopobiaceae bacteria isolated from mouse intestines, and an emended description of the family Atopobiaceae.</title>
        <authorList>
            <person name="Morinaga K."/>
            <person name="Kusada H."/>
            <person name="Sakamoto S."/>
            <person name="Murakami T."/>
            <person name="Toyoda A."/>
            <person name="Mori H."/>
            <person name="Meng X.Y."/>
            <person name="Takashino M."/>
            <person name="Murotomi K."/>
            <person name="Tamaki H."/>
        </authorList>
    </citation>
    <scope>NUCLEOTIDE SEQUENCE</scope>
    <source>
        <strain evidence="10">OPF53</strain>
    </source>
</reference>
<keyword evidence="4 7" id="KW-0812">Transmembrane</keyword>
<dbReference type="SUPFAM" id="SSF161098">
    <property type="entry name" value="MetI-like"/>
    <property type="match status" value="1"/>
</dbReference>
<dbReference type="InterPro" id="IPR025966">
    <property type="entry name" value="OppC_N"/>
</dbReference>
<dbReference type="InterPro" id="IPR000515">
    <property type="entry name" value="MetI-like"/>
</dbReference>
<dbReference type="CDD" id="cd06261">
    <property type="entry name" value="TM_PBP2"/>
    <property type="match status" value="1"/>
</dbReference>
<feature type="transmembrane region" description="Helical" evidence="7">
    <location>
        <begin position="336"/>
        <end position="356"/>
    </location>
</feature>
<dbReference type="GO" id="GO:0055085">
    <property type="term" value="P:transmembrane transport"/>
    <property type="evidence" value="ECO:0007669"/>
    <property type="project" value="InterPro"/>
</dbReference>
<evidence type="ECO:0000256" key="8">
    <source>
        <dbReference type="SAM" id="MobiDB-lite"/>
    </source>
</evidence>
<protein>
    <recommendedName>
        <fullName evidence="9">ABC transmembrane type-1 domain-containing protein</fullName>
    </recommendedName>
</protein>
<dbReference type="RefSeq" id="WP_204406459.1">
    <property type="nucleotide sequence ID" value="NZ_BQKC01000001.1"/>
</dbReference>
<name>A0AAV5B3T0_9ACTN</name>
<evidence type="ECO:0000259" key="9">
    <source>
        <dbReference type="PROSITE" id="PS50928"/>
    </source>
</evidence>
<keyword evidence="2 7" id="KW-0813">Transport</keyword>
<keyword evidence="5 7" id="KW-1133">Transmembrane helix</keyword>
<feature type="transmembrane region" description="Helical" evidence="7">
    <location>
        <begin position="202"/>
        <end position="225"/>
    </location>
</feature>
<sequence length="369" mass="39951">MSVKDPRKLQEAVDRKVLQDEGVAVPDDSFSAYDSETNPVNEETYPEMLVGANPDAGEGPRSRRERAEELASEISRQNLAAQAAGKRKAAQSYWAVSWQIFRRNRLGMACLAVVLFLVAVAVLAPVIAPYDPDAQNLRAMLQPPSAEHWFGTDNYGRDIFSRVLYGCRVSLSVGVVSQAIALVIGFFAGVAAGYFGGKVDAVISFVIQVFSSFPFLLFAIVVMFVMEPGLANLYVALGLLGWTSMARLVRGDVKRLKGAEYIQACTLSGGKPMRIILRHLLPNCVSTIIVMATLGIPSAIMSEASLSFLGLGVQPPMASWGQMISASQPYIQSSTYFSVIPGIAIIVTVMAFNLLGDAMRDALDPKMRS</sequence>
<feature type="compositionally biased region" description="Basic and acidic residues" evidence="8">
    <location>
        <begin position="1"/>
        <end position="19"/>
    </location>
</feature>
<evidence type="ECO:0000256" key="6">
    <source>
        <dbReference type="ARBA" id="ARBA00023136"/>
    </source>
</evidence>
<keyword evidence="11" id="KW-1185">Reference proteome</keyword>
<feature type="compositionally biased region" description="Polar residues" evidence="8">
    <location>
        <begin position="32"/>
        <end position="41"/>
    </location>
</feature>
<dbReference type="AlphaFoldDB" id="A0AAV5B3T0"/>
<dbReference type="Proteomes" id="UP001055025">
    <property type="component" value="Unassembled WGS sequence"/>
</dbReference>
<evidence type="ECO:0000256" key="5">
    <source>
        <dbReference type="ARBA" id="ARBA00022989"/>
    </source>
</evidence>
<dbReference type="Pfam" id="PF12911">
    <property type="entry name" value="OppC_N"/>
    <property type="match status" value="1"/>
</dbReference>
<dbReference type="PANTHER" id="PTHR43386">
    <property type="entry name" value="OLIGOPEPTIDE TRANSPORT SYSTEM PERMEASE PROTEIN APPC"/>
    <property type="match status" value="1"/>
</dbReference>
<organism evidence="10 11">
    <name type="scientific">Granulimonas faecalis</name>
    <dbReference type="NCBI Taxonomy" id="2894155"/>
    <lineage>
        <taxon>Bacteria</taxon>
        <taxon>Bacillati</taxon>
        <taxon>Actinomycetota</taxon>
        <taxon>Coriobacteriia</taxon>
        <taxon>Coriobacteriales</taxon>
        <taxon>Kribbibacteriaceae</taxon>
        <taxon>Granulimonas</taxon>
    </lineage>
</organism>
<feature type="domain" description="ABC transmembrane type-1" evidence="9">
    <location>
        <begin position="167"/>
        <end position="356"/>
    </location>
</feature>
<dbReference type="InterPro" id="IPR050366">
    <property type="entry name" value="BP-dependent_transpt_permease"/>
</dbReference>
<evidence type="ECO:0000313" key="10">
    <source>
        <dbReference type="EMBL" id="GJM55110.1"/>
    </source>
</evidence>
<evidence type="ECO:0000256" key="1">
    <source>
        <dbReference type="ARBA" id="ARBA00004651"/>
    </source>
</evidence>
<evidence type="ECO:0000313" key="11">
    <source>
        <dbReference type="Proteomes" id="UP001055025"/>
    </source>
</evidence>
<feature type="transmembrane region" description="Helical" evidence="7">
    <location>
        <begin position="171"/>
        <end position="195"/>
    </location>
</feature>
<dbReference type="InterPro" id="IPR035906">
    <property type="entry name" value="MetI-like_sf"/>
</dbReference>
<comment type="similarity">
    <text evidence="7">Belongs to the binding-protein-dependent transport system permease family.</text>
</comment>
<dbReference type="Gene3D" id="1.10.3720.10">
    <property type="entry name" value="MetI-like"/>
    <property type="match status" value="1"/>
</dbReference>
<accession>A0AAV5B3T0</accession>
<feature type="transmembrane region" description="Helical" evidence="7">
    <location>
        <begin position="106"/>
        <end position="128"/>
    </location>
</feature>
<evidence type="ECO:0000256" key="3">
    <source>
        <dbReference type="ARBA" id="ARBA00022475"/>
    </source>
</evidence>
<keyword evidence="3" id="KW-1003">Cell membrane</keyword>
<gene>
    <name evidence="10" type="ORF">ATOP_07650</name>
</gene>